<feature type="signal peptide" evidence="7">
    <location>
        <begin position="1"/>
        <end position="26"/>
    </location>
</feature>
<feature type="transmembrane region" description="Helical" evidence="6">
    <location>
        <begin position="84"/>
        <end position="101"/>
    </location>
</feature>
<keyword evidence="1" id="KW-0134">Cell wall</keyword>
<dbReference type="RefSeq" id="WP_148622655.1">
    <property type="nucleotide sequence ID" value="NZ_SDGZ01000014.1"/>
</dbReference>
<reference evidence="9 10" key="1">
    <citation type="submission" date="2019-01" db="EMBL/GenBank/DDBJ databases">
        <title>Weissella sp. nov., a novel lactic acid bacterium isolated from animal feces.</title>
        <authorList>
            <person name="Wang L.-T."/>
        </authorList>
    </citation>
    <scope>NUCLEOTIDE SEQUENCE [LARGE SCALE GENOMIC DNA]</scope>
    <source>
        <strain evidence="9 10">8H-2</strain>
    </source>
</reference>
<evidence type="ECO:0000313" key="9">
    <source>
        <dbReference type="EMBL" id="TYC49663.1"/>
    </source>
</evidence>
<evidence type="ECO:0000256" key="6">
    <source>
        <dbReference type="SAM" id="Phobius"/>
    </source>
</evidence>
<keyword evidence="6" id="KW-0812">Transmembrane</keyword>
<gene>
    <name evidence="9" type="ORF">ESZ50_05850</name>
</gene>
<dbReference type="Proteomes" id="UP000371977">
    <property type="component" value="Unassembled WGS sequence"/>
</dbReference>
<keyword evidence="2" id="KW-0964">Secreted</keyword>
<evidence type="ECO:0000313" key="10">
    <source>
        <dbReference type="Proteomes" id="UP000371977"/>
    </source>
</evidence>
<evidence type="ECO:0000256" key="1">
    <source>
        <dbReference type="ARBA" id="ARBA00022512"/>
    </source>
</evidence>
<dbReference type="Pfam" id="PF00746">
    <property type="entry name" value="Gram_pos_anchor"/>
    <property type="match status" value="1"/>
</dbReference>
<evidence type="ECO:0000256" key="7">
    <source>
        <dbReference type="SAM" id="SignalP"/>
    </source>
</evidence>
<protein>
    <submittedName>
        <fullName evidence="9">LPXTG cell wall anchor domain-containing protein</fullName>
    </submittedName>
</protein>
<keyword evidence="3 7" id="KW-0732">Signal</keyword>
<evidence type="ECO:0000259" key="8">
    <source>
        <dbReference type="Pfam" id="PF00746"/>
    </source>
</evidence>
<accession>A0A6C2C8A2</accession>
<feature type="region of interest" description="Disordered" evidence="5">
    <location>
        <begin position="45"/>
        <end position="72"/>
    </location>
</feature>
<name>A0A6C2C8A2_9LACO</name>
<sequence length="114" mass="12721">MQVKLVRRLLVTVWMVFILGAGYVSADNVATYDTNGQVGFVGKYPDKNSESADNNNNSPFYNGANQQNGKKVLPDTGDINMRKYLFLPMTMLALGLGLMAFRSQTPRKITKRVK</sequence>
<dbReference type="NCBIfam" id="TIGR01167">
    <property type="entry name" value="LPXTG_anchor"/>
    <property type="match status" value="1"/>
</dbReference>
<evidence type="ECO:0000256" key="3">
    <source>
        <dbReference type="ARBA" id="ARBA00022729"/>
    </source>
</evidence>
<comment type="caution">
    <text evidence="9">The sequence shown here is derived from an EMBL/GenBank/DDBJ whole genome shotgun (WGS) entry which is preliminary data.</text>
</comment>
<keyword evidence="6" id="KW-0472">Membrane</keyword>
<keyword evidence="4" id="KW-0572">Peptidoglycan-anchor</keyword>
<organism evidence="9 10">
    <name type="scientific">Weissella muntiaci</name>
    <dbReference type="NCBI Taxonomy" id="2508881"/>
    <lineage>
        <taxon>Bacteria</taxon>
        <taxon>Bacillati</taxon>
        <taxon>Bacillota</taxon>
        <taxon>Bacilli</taxon>
        <taxon>Lactobacillales</taxon>
        <taxon>Lactobacillaceae</taxon>
        <taxon>Weissella</taxon>
    </lineage>
</organism>
<evidence type="ECO:0000256" key="4">
    <source>
        <dbReference type="ARBA" id="ARBA00023088"/>
    </source>
</evidence>
<evidence type="ECO:0000256" key="5">
    <source>
        <dbReference type="SAM" id="MobiDB-lite"/>
    </source>
</evidence>
<dbReference type="EMBL" id="SDGZ01000014">
    <property type="protein sequence ID" value="TYC49663.1"/>
    <property type="molecule type" value="Genomic_DNA"/>
</dbReference>
<feature type="chain" id="PRO_5025640706" evidence="7">
    <location>
        <begin position="27"/>
        <end position="114"/>
    </location>
</feature>
<keyword evidence="6" id="KW-1133">Transmembrane helix</keyword>
<dbReference type="AlphaFoldDB" id="A0A6C2C8A2"/>
<feature type="domain" description="Gram-positive cocci surface proteins LPxTG" evidence="8">
    <location>
        <begin position="66"/>
        <end position="102"/>
    </location>
</feature>
<proteinExistence type="predicted"/>
<keyword evidence="10" id="KW-1185">Reference proteome</keyword>
<dbReference type="InterPro" id="IPR019931">
    <property type="entry name" value="LPXTG_anchor"/>
</dbReference>
<feature type="compositionally biased region" description="Polar residues" evidence="5">
    <location>
        <begin position="51"/>
        <end position="69"/>
    </location>
</feature>
<evidence type="ECO:0000256" key="2">
    <source>
        <dbReference type="ARBA" id="ARBA00022525"/>
    </source>
</evidence>